<evidence type="ECO:0000313" key="2">
    <source>
        <dbReference type="Proteomes" id="UP000692954"/>
    </source>
</evidence>
<dbReference type="OrthoDB" id="319819at2759"/>
<accession>A0A8S1PA30</accession>
<keyword evidence="2" id="KW-1185">Reference proteome</keyword>
<organism evidence="1 2">
    <name type="scientific">Paramecium sonneborni</name>
    <dbReference type="NCBI Taxonomy" id="65129"/>
    <lineage>
        <taxon>Eukaryota</taxon>
        <taxon>Sar</taxon>
        <taxon>Alveolata</taxon>
        <taxon>Ciliophora</taxon>
        <taxon>Intramacronucleata</taxon>
        <taxon>Oligohymenophorea</taxon>
        <taxon>Peniculida</taxon>
        <taxon>Parameciidae</taxon>
        <taxon>Paramecium</taxon>
    </lineage>
</organism>
<evidence type="ECO:0000313" key="1">
    <source>
        <dbReference type="EMBL" id="CAD8099603.1"/>
    </source>
</evidence>
<name>A0A8S1PA30_9CILI</name>
<protein>
    <submittedName>
        <fullName evidence="1">Uncharacterized protein</fullName>
    </submittedName>
</protein>
<dbReference type="EMBL" id="CAJJDN010000072">
    <property type="protein sequence ID" value="CAD8099603.1"/>
    <property type="molecule type" value="Genomic_DNA"/>
</dbReference>
<proteinExistence type="predicted"/>
<dbReference type="Proteomes" id="UP000692954">
    <property type="component" value="Unassembled WGS sequence"/>
</dbReference>
<gene>
    <name evidence="1" type="ORF">PSON_ATCC_30995.1.T0720106</name>
</gene>
<reference evidence="1" key="1">
    <citation type="submission" date="2021-01" db="EMBL/GenBank/DDBJ databases">
        <authorList>
            <consortium name="Genoscope - CEA"/>
            <person name="William W."/>
        </authorList>
    </citation>
    <scope>NUCLEOTIDE SEQUENCE</scope>
</reference>
<sequence length="216" mass="25621">MKKWNQDSLGDINFDEDQLESLAYQVPKNFLNIDSYSYPDYQINPDYQNNYYEAEEDSNIEDQNPSTQIIQDNSKKYIVPKIVKLIQKDKKQPKKPIQINQEIKQDKQNNQICMFPGESKNIPKNFTRALKHFISIHFSQTIINQNPEIKKFLATKPEKACKQTLESSLKSCVKLKQIAQMFFGQYLWGSIFLEENKVEVEPYFRFNKVWFQSKKQ</sequence>
<comment type="caution">
    <text evidence="1">The sequence shown here is derived from an EMBL/GenBank/DDBJ whole genome shotgun (WGS) entry which is preliminary data.</text>
</comment>
<dbReference type="AlphaFoldDB" id="A0A8S1PA30"/>